<dbReference type="GO" id="GO:0043565">
    <property type="term" value="F:sequence-specific DNA binding"/>
    <property type="evidence" value="ECO:0007669"/>
    <property type="project" value="InterPro"/>
</dbReference>
<keyword evidence="9" id="KW-1185">Reference proteome</keyword>
<dbReference type="InterPro" id="IPR003657">
    <property type="entry name" value="WRKY_dom"/>
</dbReference>
<keyword evidence="4" id="KW-0804">Transcription</keyword>
<reference evidence="8" key="3">
    <citation type="submission" date="2015-04" db="UniProtKB">
        <authorList>
            <consortium name="EnsemblPlants"/>
        </authorList>
    </citation>
    <scope>IDENTIFICATION</scope>
</reference>
<protein>
    <recommendedName>
        <fullName evidence="7">WRKY domain-containing protein</fullName>
    </recommendedName>
</protein>
<dbReference type="Pfam" id="PF03106">
    <property type="entry name" value="WRKY"/>
    <property type="match status" value="1"/>
</dbReference>
<evidence type="ECO:0000313" key="9">
    <source>
        <dbReference type="Proteomes" id="UP000032180"/>
    </source>
</evidence>
<feature type="domain" description="WRKY" evidence="7">
    <location>
        <begin position="116"/>
        <end position="176"/>
    </location>
</feature>
<feature type="compositionally biased region" description="Polar residues" evidence="6">
    <location>
        <begin position="73"/>
        <end position="83"/>
    </location>
</feature>
<dbReference type="PROSITE" id="PS50811">
    <property type="entry name" value="WRKY"/>
    <property type="match status" value="1"/>
</dbReference>
<dbReference type="InterPro" id="IPR044810">
    <property type="entry name" value="WRKY_plant"/>
</dbReference>
<dbReference type="HOGENOM" id="CLU_916395_0_0_1"/>
<organism evidence="8 9">
    <name type="scientific">Leersia perrieri</name>
    <dbReference type="NCBI Taxonomy" id="77586"/>
    <lineage>
        <taxon>Eukaryota</taxon>
        <taxon>Viridiplantae</taxon>
        <taxon>Streptophyta</taxon>
        <taxon>Embryophyta</taxon>
        <taxon>Tracheophyta</taxon>
        <taxon>Spermatophyta</taxon>
        <taxon>Magnoliopsida</taxon>
        <taxon>Liliopsida</taxon>
        <taxon>Poales</taxon>
        <taxon>Poaceae</taxon>
        <taxon>BOP clade</taxon>
        <taxon>Oryzoideae</taxon>
        <taxon>Oryzeae</taxon>
        <taxon>Oryzinae</taxon>
        <taxon>Leersia</taxon>
    </lineage>
</organism>
<keyword evidence="2" id="KW-0805">Transcription regulation</keyword>
<dbReference type="SMART" id="SM00774">
    <property type="entry name" value="WRKY"/>
    <property type="match status" value="1"/>
</dbReference>
<keyword evidence="3" id="KW-0238">DNA-binding</keyword>
<dbReference type="Proteomes" id="UP000032180">
    <property type="component" value="Chromosome 7"/>
</dbReference>
<dbReference type="GO" id="GO:0005634">
    <property type="term" value="C:nucleus"/>
    <property type="evidence" value="ECO:0007669"/>
    <property type="project" value="UniProtKB-SubCell"/>
</dbReference>
<dbReference type="GO" id="GO:0003700">
    <property type="term" value="F:DNA-binding transcription factor activity"/>
    <property type="evidence" value="ECO:0007669"/>
    <property type="project" value="InterPro"/>
</dbReference>
<proteinExistence type="predicted"/>
<reference evidence="8 9" key="1">
    <citation type="submission" date="2012-08" db="EMBL/GenBank/DDBJ databases">
        <title>Oryza genome evolution.</title>
        <authorList>
            <person name="Wing R.A."/>
        </authorList>
    </citation>
    <scope>NUCLEOTIDE SEQUENCE</scope>
</reference>
<evidence type="ECO:0000256" key="5">
    <source>
        <dbReference type="ARBA" id="ARBA00023242"/>
    </source>
</evidence>
<name>A0A0D9WYJ9_9ORYZ</name>
<comment type="subcellular location">
    <subcellularLocation>
        <location evidence="1">Nucleus</location>
    </subcellularLocation>
</comment>
<evidence type="ECO:0000256" key="6">
    <source>
        <dbReference type="SAM" id="MobiDB-lite"/>
    </source>
</evidence>
<dbReference type="SUPFAM" id="SSF118290">
    <property type="entry name" value="WRKY DNA-binding domain"/>
    <property type="match status" value="1"/>
</dbReference>
<evidence type="ECO:0000256" key="2">
    <source>
        <dbReference type="ARBA" id="ARBA00023015"/>
    </source>
</evidence>
<dbReference type="eggNOG" id="ENOG502R4AX">
    <property type="taxonomic scope" value="Eukaryota"/>
</dbReference>
<evidence type="ECO:0000256" key="3">
    <source>
        <dbReference type="ARBA" id="ARBA00023125"/>
    </source>
</evidence>
<evidence type="ECO:0000259" key="7">
    <source>
        <dbReference type="PROSITE" id="PS50811"/>
    </source>
</evidence>
<dbReference type="STRING" id="77586.A0A0D9WYJ9"/>
<accession>A0A0D9WYJ9</accession>
<reference evidence="9" key="2">
    <citation type="submission" date="2013-12" db="EMBL/GenBank/DDBJ databases">
        <authorList>
            <person name="Yu Y."/>
            <person name="Lee S."/>
            <person name="de Baynast K."/>
            <person name="Wissotski M."/>
            <person name="Liu L."/>
            <person name="Talag J."/>
            <person name="Goicoechea J."/>
            <person name="Angelova A."/>
            <person name="Jetty R."/>
            <person name="Kudrna D."/>
            <person name="Golser W."/>
            <person name="Rivera L."/>
            <person name="Zhang J."/>
            <person name="Wing R."/>
        </authorList>
    </citation>
    <scope>NUCLEOTIDE SEQUENCE</scope>
</reference>
<evidence type="ECO:0000313" key="8">
    <source>
        <dbReference type="EnsemblPlants" id="LPERR07G11260.1"/>
    </source>
</evidence>
<dbReference type="EnsemblPlants" id="LPERR07G11260.1">
    <property type="protein sequence ID" value="LPERR07G11260.1"/>
    <property type="gene ID" value="LPERR07G11260"/>
</dbReference>
<dbReference type="Gene3D" id="2.20.25.80">
    <property type="entry name" value="WRKY domain"/>
    <property type="match status" value="1"/>
</dbReference>
<dbReference type="InterPro" id="IPR036576">
    <property type="entry name" value="WRKY_dom_sf"/>
</dbReference>
<evidence type="ECO:0000256" key="4">
    <source>
        <dbReference type="ARBA" id="ARBA00023163"/>
    </source>
</evidence>
<dbReference type="Gramene" id="LPERR07G11260.1">
    <property type="protein sequence ID" value="LPERR07G11260.1"/>
    <property type="gene ID" value="LPERR07G11260"/>
</dbReference>
<dbReference type="AlphaFoldDB" id="A0A0D9WYJ9"/>
<dbReference type="PANTHER" id="PTHR31282">
    <property type="entry name" value="WRKY TRANSCRIPTION FACTOR 21-RELATED"/>
    <property type="match status" value="1"/>
</dbReference>
<keyword evidence="5" id="KW-0539">Nucleus</keyword>
<sequence length="293" mass="32182">MAGGDGGTAATEKLIRSAQKSTNQLKALLSVAEGGRVVEAILSDISDSLSQALASLQLGKSSSSDDRRLPAPTSLSAYGQSVENGGGRPVSRRRCQRRSRADGLSRRLLIQQGDRDDSYPWRKYGQKEILGARFARSYYRCAQTSGCTARKHVQKSDDDPSRLEITYIGEHTCDDDLPSPAIISPFSCHHRLPPAAVDVPPSTLQKLEEHLQAASDLMMPCTRSMETMEEMVASWLFIPSPACSQSELLPELEAEFHYQLQPDASLADPVEYKKGHGEEEFLPTDDFVVPDLM</sequence>
<evidence type="ECO:0000256" key="1">
    <source>
        <dbReference type="ARBA" id="ARBA00004123"/>
    </source>
</evidence>
<feature type="region of interest" description="Disordered" evidence="6">
    <location>
        <begin position="60"/>
        <end position="99"/>
    </location>
</feature>